<evidence type="ECO:0000313" key="2">
    <source>
        <dbReference type="EMBL" id="OGL72524.1"/>
    </source>
</evidence>
<dbReference type="EMBL" id="MGEA01000093">
    <property type="protein sequence ID" value="OGL72524.1"/>
    <property type="molecule type" value="Genomic_DNA"/>
</dbReference>
<organism evidence="2 3">
    <name type="scientific">Candidatus Uhrbacteria bacterium RIFCSPHIGHO2_02_FULL_60_10</name>
    <dbReference type="NCBI Taxonomy" id="1802392"/>
    <lineage>
        <taxon>Bacteria</taxon>
        <taxon>Candidatus Uhriibacteriota</taxon>
    </lineage>
</organism>
<feature type="transmembrane region" description="Helical" evidence="1">
    <location>
        <begin position="39"/>
        <end position="61"/>
    </location>
</feature>
<evidence type="ECO:0000313" key="3">
    <source>
        <dbReference type="Proteomes" id="UP000177088"/>
    </source>
</evidence>
<keyword evidence="1" id="KW-0812">Transmembrane</keyword>
<keyword evidence="1" id="KW-0472">Membrane</keyword>
<sequence>MGWHLGKNQRRAPRDYFRKAYGNPLFGRGHDHRAQGGRFWRWTAVAVVLAALVGGAYYFIWSQSFRIREVSVTGARPATETSLREIIASYQAGRSAFVFPRDNIFFFSPEKLRTEIKLSFFFEDLIIRKKLPGTVLLEVKEKPVQAVLIDGNRFIGLDGNGFIVRDMSEKEIRSLIDLPPDLAAVSVPALGAESMDVPAVAAEAAALKRNRNPWPLLVDLGKRPSGQPAKRQPGQAALTAATVSLVLTAYSRLPDIAGPVRWIMVDEPGESLQAVIAGDWQVYLTTAIPFDVQGNRLGLVLKEKVGDKRANLLYVDLRYNERIFFKFKEVESSSGAAGGSN</sequence>
<evidence type="ECO:0000256" key="1">
    <source>
        <dbReference type="SAM" id="Phobius"/>
    </source>
</evidence>
<accession>A0A1F7U420</accession>
<gene>
    <name evidence="2" type="ORF">A3C96_01325</name>
</gene>
<protein>
    <recommendedName>
        <fullName evidence="4">POTRA domain-containing protein</fullName>
    </recommendedName>
</protein>
<evidence type="ECO:0008006" key="4">
    <source>
        <dbReference type="Google" id="ProtNLM"/>
    </source>
</evidence>
<comment type="caution">
    <text evidence="2">The sequence shown here is derived from an EMBL/GenBank/DDBJ whole genome shotgun (WGS) entry which is preliminary data.</text>
</comment>
<keyword evidence="1" id="KW-1133">Transmembrane helix</keyword>
<dbReference type="Proteomes" id="UP000177088">
    <property type="component" value="Unassembled WGS sequence"/>
</dbReference>
<reference evidence="2 3" key="1">
    <citation type="journal article" date="2016" name="Nat. Commun.">
        <title>Thousands of microbial genomes shed light on interconnected biogeochemical processes in an aquifer system.</title>
        <authorList>
            <person name="Anantharaman K."/>
            <person name="Brown C.T."/>
            <person name="Hug L.A."/>
            <person name="Sharon I."/>
            <person name="Castelle C.J."/>
            <person name="Probst A.J."/>
            <person name="Thomas B.C."/>
            <person name="Singh A."/>
            <person name="Wilkins M.J."/>
            <person name="Karaoz U."/>
            <person name="Brodie E.L."/>
            <person name="Williams K.H."/>
            <person name="Hubbard S.S."/>
            <person name="Banfield J.F."/>
        </authorList>
    </citation>
    <scope>NUCLEOTIDE SEQUENCE [LARGE SCALE GENOMIC DNA]</scope>
</reference>
<name>A0A1F7U420_9BACT</name>
<dbReference type="AlphaFoldDB" id="A0A1F7U420"/>
<proteinExistence type="predicted"/>